<dbReference type="EMBL" id="BTSY01000004">
    <property type="protein sequence ID" value="GMT21527.1"/>
    <property type="molecule type" value="Genomic_DNA"/>
</dbReference>
<name>A0AAV5VS40_9BILA</name>
<proteinExistence type="predicted"/>
<reference evidence="3" key="1">
    <citation type="submission" date="2023-10" db="EMBL/GenBank/DDBJ databases">
        <title>Genome assembly of Pristionchus species.</title>
        <authorList>
            <person name="Yoshida K."/>
            <person name="Sommer R.J."/>
        </authorList>
    </citation>
    <scope>NUCLEOTIDE SEQUENCE</scope>
    <source>
        <strain evidence="3">RS5133</strain>
    </source>
</reference>
<gene>
    <name evidence="3" type="ORF">PFISCL1PPCAC_12824</name>
</gene>
<organism evidence="3 4">
    <name type="scientific">Pristionchus fissidentatus</name>
    <dbReference type="NCBI Taxonomy" id="1538716"/>
    <lineage>
        <taxon>Eukaryota</taxon>
        <taxon>Metazoa</taxon>
        <taxon>Ecdysozoa</taxon>
        <taxon>Nematoda</taxon>
        <taxon>Chromadorea</taxon>
        <taxon>Rhabditida</taxon>
        <taxon>Rhabditina</taxon>
        <taxon>Diplogasteromorpha</taxon>
        <taxon>Diplogasteroidea</taxon>
        <taxon>Neodiplogasteridae</taxon>
        <taxon>Pristionchus</taxon>
    </lineage>
</organism>
<accession>A0AAV5VS40</accession>
<keyword evidence="1" id="KW-1133">Transmembrane helix</keyword>
<dbReference type="PANTHER" id="PTHR23017">
    <property type="entry name" value="SERPENTINE RECEPTOR, CLASS X"/>
    <property type="match status" value="1"/>
</dbReference>
<feature type="domain" description="7TM GPCR serpentine receptor class x (Srx)" evidence="2">
    <location>
        <begin position="15"/>
        <end position="70"/>
    </location>
</feature>
<evidence type="ECO:0000256" key="1">
    <source>
        <dbReference type="SAM" id="Phobius"/>
    </source>
</evidence>
<keyword evidence="1" id="KW-0472">Membrane</keyword>
<sequence length="73" mass="8093">DSMKDHKIAGAILFELAMIGLACNLIVICFINSMPCLNNTFGRLTLSQAVVDSIHQSLMAFYSAPCIFYRSVY</sequence>
<dbReference type="Proteomes" id="UP001432322">
    <property type="component" value="Unassembled WGS sequence"/>
</dbReference>
<evidence type="ECO:0000259" key="2">
    <source>
        <dbReference type="Pfam" id="PF10328"/>
    </source>
</evidence>
<dbReference type="Pfam" id="PF10328">
    <property type="entry name" value="7TM_GPCR_Srx"/>
    <property type="match status" value="1"/>
</dbReference>
<dbReference type="AlphaFoldDB" id="A0AAV5VS40"/>
<evidence type="ECO:0000313" key="3">
    <source>
        <dbReference type="EMBL" id="GMT21527.1"/>
    </source>
</evidence>
<feature type="transmembrane region" description="Helical" evidence="1">
    <location>
        <begin position="12"/>
        <end position="34"/>
    </location>
</feature>
<feature type="non-terminal residue" evidence="3">
    <location>
        <position position="1"/>
    </location>
</feature>
<comment type="caution">
    <text evidence="3">The sequence shown here is derived from an EMBL/GenBank/DDBJ whole genome shotgun (WGS) entry which is preliminary data.</text>
</comment>
<keyword evidence="4" id="KW-1185">Reference proteome</keyword>
<keyword evidence="1" id="KW-0812">Transmembrane</keyword>
<dbReference type="PANTHER" id="PTHR23017:SF44">
    <property type="entry name" value="G-PROTEIN COUPLED RECEPTORS FAMILY 1 PROFILE DOMAIN-CONTAINING PROTEIN"/>
    <property type="match status" value="1"/>
</dbReference>
<protein>
    <recommendedName>
        <fullName evidence="2">7TM GPCR serpentine receptor class x (Srx) domain-containing protein</fullName>
    </recommendedName>
</protein>
<dbReference type="InterPro" id="IPR019430">
    <property type="entry name" value="7TM_GPCR_serpentine_rcpt_Srx"/>
</dbReference>
<evidence type="ECO:0000313" key="4">
    <source>
        <dbReference type="Proteomes" id="UP001432322"/>
    </source>
</evidence>